<keyword evidence="4" id="KW-1185">Reference proteome</keyword>
<dbReference type="Pfam" id="PF22725">
    <property type="entry name" value="GFO_IDH_MocA_C3"/>
    <property type="match status" value="1"/>
</dbReference>
<dbReference type="PANTHER" id="PTHR43708">
    <property type="entry name" value="CONSERVED EXPRESSED OXIDOREDUCTASE (EUROFUNG)"/>
    <property type="match status" value="1"/>
</dbReference>
<sequence length="320" mass="35487">MQTNTPLRLGIIGLGNQGQEHLSAASKSDAVQFVVGIDPSTESRRKAQRLQPALAIAEDALALAEYALDGLVIALPHHCYTDIWGDVLTLGLPILKEKPLGRSLDESLQLLTQAQQSGCYVQTAIQRRHHPSYQALKQQISASGERPLEAHAHLHLGFDTSVENTTWRGDRATAGGGALLDSGYHLIDLLHYLIGPFDLVAASLWQGDTPVNEQQIDDQAMLVGRGERCWVMLESCVGKQKSEEVVIKTATNIWSANREGVWCNGHLISEHTRGWERAMCSQLDTFAHNLRYGTWNSDMIWDQIPAMRLIDSAYRLASRY</sequence>
<feature type="domain" description="GFO/IDH/MocA-like oxidoreductase" evidence="2">
    <location>
        <begin position="147"/>
        <end position="227"/>
    </location>
</feature>
<feature type="domain" description="Gfo/Idh/MocA-like oxidoreductase N-terminal" evidence="1">
    <location>
        <begin position="7"/>
        <end position="123"/>
    </location>
</feature>
<dbReference type="InterPro" id="IPR051317">
    <property type="entry name" value="Gfo/Idh/MocA_oxidoreduct"/>
</dbReference>
<evidence type="ECO:0000313" key="4">
    <source>
        <dbReference type="Proteomes" id="UP001163082"/>
    </source>
</evidence>
<accession>A0ABY6JR36</accession>
<dbReference type="Gene3D" id="3.30.360.10">
    <property type="entry name" value="Dihydrodipicolinate Reductase, domain 2"/>
    <property type="match status" value="1"/>
</dbReference>
<dbReference type="PANTHER" id="PTHR43708:SF8">
    <property type="entry name" value="OXIDOREDUCTASE"/>
    <property type="match status" value="1"/>
</dbReference>
<dbReference type="Pfam" id="PF01408">
    <property type="entry name" value="GFO_IDH_MocA"/>
    <property type="match status" value="1"/>
</dbReference>
<gene>
    <name evidence="3" type="ORF">K1Y77_01950</name>
</gene>
<proteinExistence type="predicted"/>
<dbReference type="EMBL" id="CP080627">
    <property type="protein sequence ID" value="UYV19466.1"/>
    <property type="molecule type" value="Genomic_DNA"/>
</dbReference>
<dbReference type="InterPro" id="IPR055170">
    <property type="entry name" value="GFO_IDH_MocA-like_dom"/>
</dbReference>
<reference evidence="3 4" key="1">
    <citation type="journal article" date="2022" name="Antonie Van Leeuwenhoek">
        <title>Whole genome sequencing of the halophilic Halomonas qaidamensis XH36, a novel species strain with high ectoine production.</title>
        <authorList>
            <person name="Zhang T."/>
            <person name="Cui T."/>
            <person name="Cao Y."/>
            <person name="Li Y."/>
            <person name="Li F."/>
            <person name="Zhu D."/>
            <person name="Xing J."/>
        </authorList>
    </citation>
    <scope>NUCLEOTIDE SEQUENCE [LARGE SCALE GENOMIC DNA]</scope>
    <source>
        <strain evidence="3 4">XH36</strain>
    </source>
</reference>
<dbReference type="RefSeq" id="WP_264430062.1">
    <property type="nucleotide sequence ID" value="NZ_CP080627.1"/>
</dbReference>
<evidence type="ECO:0000313" key="3">
    <source>
        <dbReference type="EMBL" id="UYV19466.1"/>
    </source>
</evidence>
<evidence type="ECO:0000259" key="1">
    <source>
        <dbReference type="Pfam" id="PF01408"/>
    </source>
</evidence>
<dbReference type="SUPFAM" id="SSF51735">
    <property type="entry name" value="NAD(P)-binding Rossmann-fold domains"/>
    <property type="match status" value="1"/>
</dbReference>
<protein>
    <submittedName>
        <fullName evidence="3">Gfo/Idh/MocA family oxidoreductase</fullName>
    </submittedName>
</protein>
<evidence type="ECO:0000259" key="2">
    <source>
        <dbReference type="Pfam" id="PF22725"/>
    </source>
</evidence>
<dbReference type="Proteomes" id="UP001163082">
    <property type="component" value="Chromosome"/>
</dbReference>
<organism evidence="3 4">
    <name type="scientific">Halomonas qaidamensis</name>
    <dbReference type="NCBI Taxonomy" id="2866211"/>
    <lineage>
        <taxon>Bacteria</taxon>
        <taxon>Pseudomonadati</taxon>
        <taxon>Pseudomonadota</taxon>
        <taxon>Gammaproteobacteria</taxon>
        <taxon>Oceanospirillales</taxon>
        <taxon>Halomonadaceae</taxon>
        <taxon>Halomonas</taxon>
    </lineage>
</organism>
<dbReference type="InterPro" id="IPR000683">
    <property type="entry name" value="Gfo/Idh/MocA-like_OxRdtase_N"/>
</dbReference>
<dbReference type="InterPro" id="IPR036291">
    <property type="entry name" value="NAD(P)-bd_dom_sf"/>
</dbReference>
<dbReference type="Gene3D" id="3.40.50.720">
    <property type="entry name" value="NAD(P)-binding Rossmann-like Domain"/>
    <property type="match status" value="1"/>
</dbReference>
<name>A0ABY6JR36_9GAMM</name>